<keyword evidence="3 4" id="KW-0378">Hydrolase</keyword>
<evidence type="ECO:0000256" key="2">
    <source>
        <dbReference type="ARBA" id="ARBA00008770"/>
    </source>
</evidence>
<dbReference type="EMBL" id="CAJQUM010000001">
    <property type="protein sequence ID" value="CAG4885297.1"/>
    <property type="molecule type" value="Genomic_DNA"/>
</dbReference>
<comment type="function">
    <text evidence="4">Removes the phosphate from trehalose 6-phosphate to produce free trehalose.</text>
</comment>
<dbReference type="GO" id="GO:0005992">
    <property type="term" value="P:trehalose biosynthetic process"/>
    <property type="evidence" value="ECO:0007669"/>
    <property type="project" value="InterPro"/>
</dbReference>
<gene>
    <name evidence="5" type="primary">otsB</name>
    <name evidence="5" type="ORF">GTOL_13180</name>
</gene>
<dbReference type="NCBIfam" id="TIGR01484">
    <property type="entry name" value="HAD-SF-IIB"/>
    <property type="match status" value="1"/>
</dbReference>
<dbReference type="Proteomes" id="UP000742786">
    <property type="component" value="Unassembled WGS sequence"/>
</dbReference>
<dbReference type="InterPro" id="IPR003337">
    <property type="entry name" value="Trehalose_PPase"/>
</dbReference>
<comment type="pathway">
    <text evidence="1 4">Glycan biosynthesis; trehalose biosynthesis.</text>
</comment>
<evidence type="ECO:0000313" key="5">
    <source>
        <dbReference type="EMBL" id="CAG4885297.1"/>
    </source>
</evidence>
<dbReference type="NCBIfam" id="TIGR00685">
    <property type="entry name" value="T6PP"/>
    <property type="match status" value="1"/>
</dbReference>
<dbReference type="PANTHER" id="PTHR43768">
    <property type="entry name" value="TREHALOSE 6-PHOSPHATE PHOSPHATASE"/>
    <property type="match status" value="1"/>
</dbReference>
<dbReference type="Gene3D" id="3.40.50.1000">
    <property type="entry name" value="HAD superfamily/HAD-like"/>
    <property type="match status" value="1"/>
</dbReference>
<dbReference type="Gene3D" id="3.30.70.1020">
    <property type="entry name" value="Trehalose-6-phosphate phosphatase related protein, domain 2"/>
    <property type="match status" value="1"/>
</dbReference>
<dbReference type="SUPFAM" id="SSF56784">
    <property type="entry name" value="HAD-like"/>
    <property type="match status" value="1"/>
</dbReference>
<dbReference type="Pfam" id="PF02358">
    <property type="entry name" value="Trehalose_PPase"/>
    <property type="match status" value="1"/>
</dbReference>
<name>A0A916NAE3_9PROT</name>
<keyword evidence="6" id="KW-1185">Reference proteome</keyword>
<keyword evidence="4" id="KW-0460">Magnesium</keyword>
<comment type="catalytic activity">
    <reaction evidence="4">
        <text>alpha,alpha-trehalose 6-phosphate + H2O = alpha,alpha-trehalose + phosphate</text>
        <dbReference type="Rhea" id="RHEA:23420"/>
        <dbReference type="ChEBI" id="CHEBI:15377"/>
        <dbReference type="ChEBI" id="CHEBI:16551"/>
        <dbReference type="ChEBI" id="CHEBI:43474"/>
        <dbReference type="ChEBI" id="CHEBI:58429"/>
        <dbReference type="EC" id="3.1.3.12"/>
    </reaction>
</comment>
<dbReference type="EC" id="3.1.3.12" evidence="4"/>
<dbReference type="InterPro" id="IPR006379">
    <property type="entry name" value="HAD-SF_hydro_IIB"/>
</dbReference>
<evidence type="ECO:0000256" key="1">
    <source>
        <dbReference type="ARBA" id="ARBA00005199"/>
    </source>
</evidence>
<dbReference type="GO" id="GO:0046872">
    <property type="term" value="F:metal ion binding"/>
    <property type="evidence" value="ECO:0007669"/>
    <property type="project" value="UniProtKB-KW"/>
</dbReference>
<dbReference type="InterPro" id="IPR023214">
    <property type="entry name" value="HAD_sf"/>
</dbReference>
<organism evidence="5 6">
    <name type="scientific">Georgfuchsia toluolica</name>
    <dbReference type="NCBI Taxonomy" id="424218"/>
    <lineage>
        <taxon>Bacteria</taxon>
        <taxon>Pseudomonadati</taxon>
        <taxon>Pseudomonadota</taxon>
        <taxon>Betaproteobacteria</taxon>
        <taxon>Nitrosomonadales</taxon>
        <taxon>Sterolibacteriaceae</taxon>
        <taxon>Georgfuchsia</taxon>
    </lineage>
</organism>
<evidence type="ECO:0000313" key="6">
    <source>
        <dbReference type="Proteomes" id="UP000742786"/>
    </source>
</evidence>
<dbReference type="AlphaFoldDB" id="A0A916NAE3"/>
<comment type="cofactor">
    <cofactor evidence="4">
        <name>Mg(2+)</name>
        <dbReference type="ChEBI" id="CHEBI:18420"/>
    </cofactor>
</comment>
<comment type="similarity">
    <text evidence="2 4">Belongs to the trehalose phosphatase family.</text>
</comment>
<dbReference type="RefSeq" id="WP_220637055.1">
    <property type="nucleotide sequence ID" value="NZ_CAJQUM010000001.1"/>
</dbReference>
<comment type="caution">
    <text evidence="5">The sequence shown here is derived from an EMBL/GenBank/DDBJ whole genome shotgun (WGS) entry which is preliminary data.</text>
</comment>
<accession>A0A916NAE3</accession>
<evidence type="ECO:0000256" key="4">
    <source>
        <dbReference type="RuleBase" id="RU361117"/>
    </source>
</evidence>
<protein>
    <recommendedName>
        <fullName evidence="4">Trehalose 6-phosphate phosphatase</fullName>
        <ecNumber evidence="4">3.1.3.12</ecNumber>
    </recommendedName>
</protein>
<reference evidence="5" key="1">
    <citation type="submission" date="2021-04" db="EMBL/GenBank/DDBJ databases">
        <authorList>
            <person name="Hornung B."/>
        </authorList>
    </citation>
    <scope>NUCLEOTIDE SEQUENCE</scope>
    <source>
        <strain evidence="5">G5G6</strain>
    </source>
</reference>
<dbReference type="InterPro" id="IPR036412">
    <property type="entry name" value="HAD-like_sf"/>
</dbReference>
<dbReference type="GO" id="GO:0004805">
    <property type="term" value="F:trehalose-phosphatase activity"/>
    <property type="evidence" value="ECO:0007669"/>
    <property type="project" value="UniProtKB-EC"/>
</dbReference>
<dbReference type="PANTHER" id="PTHR43768:SF3">
    <property type="entry name" value="TREHALOSE 6-PHOSPHATE PHOSPHATASE"/>
    <property type="match status" value="1"/>
</dbReference>
<proteinExistence type="inferred from homology"/>
<sequence length="256" mass="28594">MTVAPPPPLPAWAYFLDVDGTLIDLAPTPDDIQVDRELLRLIEDLHRLCNGAVALISGRALADLDHRLGMPQLPMAGLHGFEWRNAAGNVQRHATAGDIRSIEQQLLPLRRRYKQLIFEDKGTTLALHYRQAPRLGGYLHRWVRNLVRLAGKDLQVQPGKRVIEIKPRGHDKGSAIKDFMAQPPFFGRTPVFIGDDQTDEHGFVMVNQMGGISIKVGRGRTQASYRLAHVAAVLDWLRQITSANESHDKESNIAVT</sequence>
<dbReference type="InterPro" id="IPR044651">
    <property type="entry name" value="OTSB-like"/>
</dbReference>
<evidence type="ECO:0000256" key="3">
    <source>
        <dbReference type="ARBA" id="ARBA00022801"/>
    </source>
</evidence>
<dbReference type="CDD" id="cd01627">
    <property type="entry name" value="HAD_TPP"/>
    <property type="match status" value="1"/>
</dbReference>
<keyword evidence="4" id="KW-0479">Metal-binding</keyword>